<dbReference type="EMBL" id="FUGD01000023">
    <property type="protein sequence ID" value="SJM36083.1"/>
    <property type="molecule type" value="Genomic_DNA"/>
</dbReference>
<dbReference type="STRING" id="1945520.A1019T_00041"/>
<dbReference type="InterPro" id="IPR012337">
    <property type="entry name" value="RNaseH-like_sf"/>
</dbReference>
<dbReference type="NCBIfam" id="NF033580">
    <property type="entry name" value="transpos_IS5_3"/>
    <property type="match status" value="1"/>
</dbReference>
<dbReference type="SUPFAM" id="SSF53098">
    <property type="entry name" value="Ribonuclease H-like"/>
    <property type="match status" value="1"/>
</dbReference>
<keyword evidence="3" id="KW-1185">Reference proteome</keyword>
<dbReference type="PANTHER" id="PTHR30007">
    <property type="entry name" value="PHP DOMAIN PROTEIN"/>
    <property type="match status" value="1"/>
</dbReference>
<reference evidence="3" key="1">
    <citation type="submission" date="2017-02" db="EMBL/GenBank/DDBJ databases">
        <authorList>
            <person name="Mornico D."/>
        </authorList>
    </citation>
    <scope>NUCLEOTIDE SEQUENCE [LARGE SCALE GENOMIC DNA]</scope>
</reference>
<evidence type="ECO:0000313" key="3">
    <source>
        <dbReference type="Proteomes" id="UP000188169"/>
    </source>
</evidence>
<dbReference type="Proteomes" id="UP000188169">
    <property type="component" value="Unassembled WGS sequence"/>
</dbReference>
<gene>
    <name evidence="2" type="ORF">A1019T_00041</name>
</gene>
<protein>
    <submittedName>
        <fullName evidence="2">Transposase DDE domain protein</fullName>
    </submittedName>
</protein>
<dbReference type="PANTHER" id="PTHR30007:SF1">
    <property type="entry name" value="BLR1914 PROTEIN"/>
    <property type="match status" value="1"/>
</dbReference>
<feature type="domain" description="Transposase IS4-like" evidence="1">
    <location>
        <begin position="14"/>
        <end position="172"/>
    </location>
</feature>
<dbReference type="AlphaFoldDB" id="A0A1R4EC54"/>
<evidence type="ECO:0000313" key="2">
    <source>
        <dbReference type="EMBL" id="SJM36083.1"/>
    </source>
</evidence>
<proteinExistence type="predicted"/>
<accession>A0A1R4EC54</accession>
<dbReference type="GO" id="GO:0003677">
    <property type="term" value="F:DNA binding"/>
    <property type="evidence" value="ECO:0007669"/>
    <property type="project" value="InterPro"/>
</dbReference>
<name>A0A1R4EC54_9GAMM</name>
<dbReference type="InterPro" id="IPR002559">
    <property type="entry name" value="Transposase_11"/>
</dbReference>
<dbReference type="GO" id="GO:0006313">
    <property type="term" value="P:DNA transposition"/>
    <property type="evidence" value="ECO:0007669"/>
    <property type="project" value="InterPro"/>
</dbReference>
<evidence type="ECO:0000259" key="1">
    <source>
        <dbReference type="Pfam" id="PF01609"/>
    </source>
</evidence>
<dbReference type="Pfam" id="PF01609">
    <property type="entry name" value="DDE_Tnp_1"/>
    <property type="match status" value="1"/>
</dbReference>
<organism evidence="2 3">
    <name type="scientific">Psychrobacter pasteurii</name>
    <dbReference type="NCBI Taxonomy" id="1945520"/>
    <lineage>
        <taxon>Bacteria</taxon>
        <taxon>Pseudomonadati</taxon>
        <taxon>Pseudomonadota</taxon>
        <taxon>Gammaproteobacteria</taxon>
        <taxon>Moraxellales</taxon>
        <taxon>Moraxellaceae</taxon>
        <taxon>Psychrobacter</taxon>
    </lineage>
</organism>
<sequence>MAEFFFDLRTQTDKEWVFIDGSYVRCHQHASGARRGEERAIGLSRGGNTTKIHLCVDAHGNPIDFKITGGEVHDSQVANDLIEVIEQAEYFIADKGYDSQKIRDKAIEHGMKAVIPRRKNTKQPNPEFDSYLYKLRHLVENMFARLKHFRSIATRYEKLARNFKSMLYLACTIIHCKLN</sequence>
<dbReference type="GO" id="GO:0004803">
    <property type="term" value="F:transposase activity"/>
    <property type="evidence" value="ECO:0007669"/>
    <property type="project" value="InterPro"/>
</dbReference>